<dbReference type="HOGENOM" id="CLU_035921_0_0_1"/>
<organism evidence="5 6">
    <name type="scientific">Suillus luteus UH-Slu-Lm8-n1</name>
    <dbReference type="NCBI Taxonomy" id="930992"/>
    <lineage>
        <taxon>Eukaryota</taxon>
        <taxon>Fungi</taxon>
        <taxon>Dikarya</taxon>
        <taxon>Basidiomycota</taxon>
        <taxon>Agaricomycotina</taxon>
        <taxon>Agaricomycetes</taxon>
        <taxon>Agaricomycetidae</taxon>
        <taxon>Boletales</taxon>
        <taxon>Suillineae</taxon>
        <taxon>Suillaceae</taxon>
        <taxon>Suillus</taxon>
    </lineage>
</organism>
<dbReference type="Proteomes" id="UP000054485">
    <property type="component" value="Unassembled WGS sequence"/>
</dbReference>
<dbReference type="PANTHER" id="PTHR43792">
    <property type="entry name" value="GNAT FAMILY, PUTATIVE (AFU_ORTHOLOGUE AFUA_3G00765)-RELATED-RELATED"/>
    <property type="match status" value="1"/>
</dbReference>
<evidence type="ECO:0000256" key="2">
    <source>
        <dbReference type="ARBA" id="ARBA00023315"/>
    </source>
</evidence>
<dbReference type="Pfam" id="PF13302">
    <property type="entry name" value="Acetyltransf_3"/>
    <property type="match status" value="1"/>
</dbReference>
<evidence type="ECO:0000313" key="5">
    <source>
        <dbReference type="EMBL" id="KIK39344.1"/>
    </source>
</evidence>
<dbReference type="InParanoid" id="A0A0D0AMN5"/>
<dbReference type="PROSITE" id="PS51186">
    <property type="entry name" value="GNAT"/>
    <property type="match status" value="1"/>
</dbReference>
<dbReference type="InterPro" id="IPR000182">
    <property type="entry name" value="GNAT_dom"/>
</dbReference>
<dbReference type="GO" id="GO:0008999">
    <property type="term" value="F:protein-N-terminal-alanine acetyltransferase activity"/>
    <property type="evidence" value="ECO:0007669"/>
    <property type="project" value="TreeGrafter"/>
</dbReference>
<dbReference type="EMBL" id="KN835347">
    <property type="protein sequence ID" value="KIK39344.1"/>
    <property type="molecule type" value="Genomic_DNA"/>
</dbReference>
<name>A0A0D0AMN5_9AGAM</name>
<dbReference type="PANTHER" id="PTHR43792:SF8">
    <property type="entry name" value="[RIBOSOMAL PROTEIN US5]-ALANINE N-ACETYLTRANSFERASE"/>
    <property type="match status" value="1"/>
</dbReference>
<reference evidence="6" key="2">
    <citation type="submission" date="2015-01" db="EMBL/GenBank/DDBJ databases">
        <title>Evolutionary Origins and Diversification of the Mycorrhizal Mutualists.</title>
        <authorList>
            <consortium name="DOE Joint Genome Institute"/>
            <consortium name="Mycorrhizal Genomics Consortium"/>
            <person name="Kohler A."/>
            <person name="Kuo A."/>
            <person name="Nagy L.G."/>
            <person name="Floudas D."/>
            <person name="Copeland A."/>
            <person name="Barry K.W."/>
            <person name="Cichocki N."/>
            <person name="Veneault-Fourrey C."/>
            <person name="LaButti K."/>
            <person name="Lindquist E.A."/>
            <person name="Lipzen A."/>
            <person name="Lundell T."/>
            <person name="Morin E."/>
            <person name="Murat C."/>
            <person name="Riley R."/>
            <person name="Ohm R."/>
            <person name="Sun H."/>
            <person name="Tunlid A."/>
            <person name="Henrissat B."/>
            <person name="Grigoriev I.V."/>
            <person name="Hibbett D.S."/>
            <person name="Martin F."/>
        </authorList>
    </citation>
    <scope>NUCLEOTIDE SEQUENCE [LARGE SCALE GENOMIC DNA]</scope>
    <source>
        <strain evidence="6">UH-Slu-Lm8-n1</strain>
    </source>
</reference>
<dbReference type="Gene3D" id="3.40.630.30">
    <property type="match status" value="1"/>
</dbReference>
<sequence>MINHSQNVVLSPLNFNNCQNAVLDVLWSELTESAVEPMQAPIPYLINFAEDCLLCAVVMLRGKINEEQSSGEFAVPLEQDDIPYEDEPIGLVYVTAAPAQNEAQEANIGIIIAECHQRKGFAREAVELALSWAFEDLKFHRIQAAFMNDAQKDRAMRLFIGQGFMHEGTRRRSVLKPERGGMVGVWKDVTYLAMLDTEWSLRTVLKHKGPPPTLWDEMFTRHTKEREEMVKWDEKHNRVRKVPSTQTLR</sequence>
<protein>
    <recommendedName>
        <fullName evidence="4">N-acetyltransferase domain-containing protein</fullName>
    </recommendedName>
</protein>
<dbReference type="InterPro" id="IPR016181">
    <property type="entry name" value="Acyl_CoA_acyltransferase"/>
</dbReference>
<proteinExistence type="inferred from homology"/>
<evidence type="ECO:0000256" key="1">
    <source>
        <dbReference type="ARBA" id="ARBA00022679"/>
    </source>
</evidence>
<dbReference type="InterPro" id="IPR051531">
    <property type="entry name" value="N-acetyltransferase"/>
</dbReference>
<evidence type="ECO:0000256" key="3">
    <source>
        <dbReference type="ARBA" id="ARBA00038502"/>
    </source>
</evidence>
<evidence type="ECO:0000259" key="4">
    <source>
        <dbReference type="PROSITE" id="PS51186"/>
    </source>
</evidence>
<feature type="non-terminal residue" evidence="5">
    <location>
        <position position="249"/>
    </location>
</feature>
<feature type="domain" description="N-acetyltransferase" evidence="4">
    <location>
        <begin position="33"/>
        <end position="190"/>
    </location>
</feature>
<keyword evidence="1" id="KW-0808">Transferase</keyword>
<evidence type="ECO:0000313" key="6">
    <source>
        <dbReference type="Proteomes" id="UP000054485"/>
    </source>
</evidence>
<reference evidence="5 6" key="1">
    <citation type="submission" date="2014-04" db="EMBL/GenBank/DDBJ databases">
        <authorList>
            <consortium name="DOE Joint Genome Institute"/>
            <person name="Kuo A."/>
            <person name="Ruytinx J."/>
            <person name="Rineau F."/>
            <person name="Colpaert J."/>
            <person name="Kohler A."/>
            <person name="Nagy L.G."/>
            <person name="Floudas D."/>
            <person name="Copeland A."/>
            <person name="Barry K.W."/>
            <person name="Cichocki N."/>
            <person name="Veneault-Fourrey C."/>
            <person name="LaButti K."/>
            <person name="Lindquist E.A."/>
            <person name="Lipzen A."/>
            <person name="Lundell T."/>
            <person name="Morin E."/>
            <person name="Murat C."/>
            <person name="Sun H."/>
            <person name="Tunlid A."/>
            <person name="Henrissat B."/>
            <person name="Grigoriev I.V."/>
            <person name="Hibbett D.S."/>
            <person name="Martin F."/>
            <person name="Nordberg H.P."/>
            <person name="Cantor M.N."/>
            <person name="Hua S.X."/>
        </authorList>
    </citation>
    <scope>NUCLEOTIDE SEQUENCE [LARGE SCALE GENOMIC DNA]</scope>
    <source>
        <strain evidence="5 6">UH-Slu-Lm8-n1</strain>
    </source>
</reference>
<dbReference type="SUPFAM" id="SSF55729">
    <property type="entry name" value="Acyl-CoA N-acyltransferases (Nat)"/>
    <property type="match status" value="1"/>
</dbReference>
<comment type="similarity">
    <text evidence="3">Belongs to the acetyltransferase family. RimJ subfamily.</text>
</comment>
<dbReference type="AlphaFoldDB" id="A0A0D0AMN5"/>
<dbReference type="OrthoDB" id="64477at2759"/>
<gene>
    <name evidence="5" type="ORF">CY34DRAFT_89394</name>
</gene>
<accession>A0A0D0AMN5</accession>
<dbReference type="GO" id="GO:0005737">
    <property type="term" value="C:cytoplasm"/>
    <property type="evidence" value="ECO:0007669"/>
    <property type="project" value="TreeGrafter"/>
</dbReference>
<keyword evidence="2" id="KW-0012">Acyltransferase</keyword>
<keyword evidence="6" id="KW-1185">Reference proteome</keyword>